<dbReference type="InterPro" id="IPR010664">
    <property type="entry name" value="LipoPS_assembly_LptC-rel"/>
</dbReference>
<dbReference type="PANTHER" id="PTHR37481:SF1">
    <property type="entry name" value="LIPOPOLYSACCHARIDE EXPORT SYSTEM PROTEIN LPTC"/>
    <property type="match status" value="1"/>
</dbReference>
<keyword evidence="1 6" id="KW-1003">Cell membrane</keyword>
<comment type="subunit">
    <text evidence="6">Component of the lipopolysaccharide transport and assembly complex. Interacts with LptA and the LptBFG transporter complex.</text>
</comment>
<evidence type="ECO:0000313" key="8">
    <source>
        <dbReference type="Proteomes" id="UP000659697"/>
    </source>
</evidence>
<dbReference type="HAMAP" id="MF_01915">
    <property type="entry name" value="LPS_assembly_LptC"/>
    <property type="match status" value="1"/>
</dbReference>
<evidence type="ECO:0000256" key="3">
    <source>
        <dbReference type="ARBA" id="ARBA00022692"/>
    </source>
</evidence>
<evidence type="ECO:0000256" key="6">
    <source>
        <dbReference type="HAMAP-Rule" id="MF_01915"/>
    </source>
</evidence>
<dbReference type="InterPro" id="IPR026265">
    <property type="entry name" value="LptC"/>
</dbReference>
<comment type="subcellular location">
    <subcellularLocation>
        <location evidence="6">Cell inner membrane</location>
        <topology evidence="6">Single-pass membrane protein</topology>
    </subcellularLocation>
</comment>
<dbReference type="EMBL" id="BNAO01000010">
    <property type="protein sequence ID" value="GHG76645.1"/>
    <property type="molecule type" value="Genomic_DNA"/>
</dbReference>
<keyword evidence="4 6" id="KW-1133">Transmembrane helix</keyword>
<dbReference type="InterPro" id="IPR052363">
    <property type="entry name" value="LPS_export_LptC"/>
</dbReference>
<organism evidence="7 8">
    <name type="scientific">Alishewanella longhuensis</name>
    <dbReference type="NCBI Taxonomy" id="1091037"/>
    <lineage>
        <taxon>Bacteria</taxon>
        <taxon>Pseudomonadati</taxon>
        <taxon>Pseudomonadota</taxon>
        <taxon>Gammaproteobacteria</taxon>
        <taxon>Alteromonadales</taxon>
        <taxon>Alteromonadaceae</taxon>
        <taxon>Alishewanella</taxon>
    </lineage>
</organism>
<keyword evidence="8" id="KW-1185">Reference proteome</keyword>
<comment type="caution">
    <text evidence="7">The sequence shown here is derived from an EMBL/GenBank/DDBJ whole genome shotgun (WGS) entry which is preliminary data.</text>
</comment>
<evidence type="ECO:0000256" key="4">
    <source>
        <dbReference type="ARBA" id="ARBA00022989"/>
    </source>
</evidence>
<dbReference type="RefSeq" id="WP_189434018.1">
    <property type="nucleotide sequence ID" value="NZ_BNAO01000010.1"/>
</dbReference>
<dbReference type="NCBIfam" id="TIGR04409">
    <property type="entry name" value="LptC_YrbK"/>
    <property type="match status" value="1"/>
</dbReference>
<dbReference type="PIRSF" id="PIRSF028513">
    <property type="entry name" value="LptC"/>
    <property type="match status" value="1"/>
</dbReference>
<evidence type="ECO:0000313" key="7">
    <source>
        <dbReference type="EMBL" id="GHG76645.1"/>
    </source>
</evidence>
<comment type="function">
    <text evidence="6">Involved in the assembly of lipopolysaccharide (LPS). Required for the translocation of LPS from the inner membrane to the outer membrane. Facilitates the transfer of LPS from the inner membrane to the periplasmic protein LptA. Could be a docking site for LptA.</text>
</comment>
<gene>
    <name evidence="6" type="primary">lptC</name>
    <name evidence="7" type="ORF">GCM10010919_31660</name>
</gene>
<dbReference type="Gene3D" id="2.60.450.10">
    <property type="entry name" value="Lipopolysaccharide (LPS) transport protein A like domain"/>
    <property type="match status" value="1"/>
</dbReference>
<evidence type="ECO:0000256" key="2">
    <source>
        <dbReference type="ARBA" id="ARBA00022519"/>
    </source>
</evidence>
<accession>A0ABQ3L620</accession>
<keyword evidence="5 6" id="KW-0472">Membrane</keyword>
<reference evidence="8" key="1">
    <citation type="journal article" date="2019" name="Int. J. Syst. Evol. Microbiol.">
        <title>The Global Catalogue of Microorganisms (GCM) 10K type strain sequencing project: providing services to taxonomists for standard genome sequencing and annotation.</title>
        <authorList>
            <consortium name="The Broad Institute Genomics Platform"/>
            <consortium name="The Broad Institute Genome Sequencing Center for Infectious Disease"/>
            <person name="Wu L."/>
            <person name="Ma J."/>
        </authorList>
    </citation>
    <scope>NUCLEOTIDE SEQUENCE [LARGE SCALE GENOMIC DNA]</scope>
    <source>
        <strain evidence="8">CGMCC 1.7003</strain>
    </source>
</reference>
<dbReference type="Proteomes" id="UP000659697">
    <property type="component" value="Unassembled WGS sequence"/>
</dbReference>
<evidence type="ECO:0000256" key="1">
    <source>
        <dbReference type="ARBA" id="ARBA00022475"/>
    </source>
</evidence>
<comment type="similarity">
    <text evidence="6">Belongs to the LptC family.</text>
</comment>
<proteinExistence type="inferred from homology"/>
<sequence>MRKSFVLMVIMLVLLAAYLWFRPQDANLELQADREFQPDYIAENVTLRIYDKDGYIADHVRASTLEHFEQLGFTQFNLPRYTLFNAEHQPAWEISSLHAVWFPEDKIILEQQVVLQNLLPGELVERIDTTSLQLLLPEKKIQTHEAVVIKGLGFNVKGIGLEARLSDKHLLLNRHLETIYHNEH</sequence>
<name>A0ABQ3L620_9ALTE</name>
<keyword evidence="3 6" id="KW-0812">Transmembrane</keyword>
<dbReference type="Pfam" id="PF06835">
    <property type="entry name" value="LptC"/>
    <property type="match status" value="1"/>
</dbReference>
<evidence type="ECO:0000256" key="5">
    <source>
        <dbReference type="ARBA" id="ARBA00023136"/>
    </source>
</evidence>
<dbReference type="PANTHER" id="PTHR37481">
    <property type="entry name" value="LIPOPOLYSACCHARIDE EXPORT SYSTEM PROTEIN LPTC"/>
    <property type="match status" value="1"/>
</dbReference>
<keyword evidence="2 6" id="KW-0997">Cell inner membrane</keyword>
<protein>
    <recommendedName>
        <fullName evidence="6">Lipopolysaccharide export system protein LptC</fullName>
    </recommendedName>
</protein>